<dbReference type="SMART" id="SM01234">
    <property type="entry name" value="Haemolytic"/>
    <property type="match status" value="1"/>
</dbReference>
<gene>
    <name evidence="3" type="ORF">HDA30_001772</name>
</gene>
<comment type="function">
    <text evidence="1">Could be involved in insertion of integral membrane proteins into the membrane.</text>
</comment>
<dbReference type="RefSeq" id="WP_158496891.1">
    <property type="nucleotide sequence ID" value="NZ_JACHNA010000001.1"/>
</dbReference>
<evidence type="ECO:0000313" key="3">
    <source>
        <dbReference type="EMBL" id="MBB4736264.1"/>
    </source>
</evidence>
<keyword evidence="4" id="KW-1185">Reference proteome</keyword>
<proteinExistence type="inferred from homology"/>
<feature type="compositionally biased region" description="Pro residues" evidence="2">
    <location>
        <begin position="120"/>
        <end position="130"/>
    </location>
</feature>
<comment type="subcellular location">
    <subcellularLocation>
        <location evidence="1">Cell membrane</location>
        <topology evidence="1">Peripheral membrane protein</topology>
        <orientation evidence="1">Cytoplasmic side</orientation>
    </subcellularLocation>
</comment>
<feature type="compositionally biased region" description="Basic and acidic residues" evidence="2">
    <location>
        <begin position="107"/>
        <end position="116"/>
    </location>
</feature>
<evidence type="ECO:0000256" key="1">
    <source>
        <dbReference type="HAMAP-Rule" id="MF_00386"/>
    </source>
</evidence>
<sequence length="130" mass="14133">MTETRPDTSAVAGSPFVVREPSRQWGPLRAAPSALLAALLTLYRAVVSPLYGDVCRYFPSCSAYGLEAVHVHGAVAGTLLTVRRLSRCHPWADGGLDPVPPGRRRWPPGEHPRIIDLNHPPIPPDPSQED</sequence>
<dbReference type="Proteomes" id="UP000540191">
    <property type="component" value="Unassembled WGS sequence"/>
</dbReference>
<evidence type="ECO:0000313" key="4">
    <source>
        <dbReference type="Proteomes" id="UP000540191"/>
    </source>
</evidence>
<keyword evidence="1" id="KW-0472">Membrane</keyword>
<keyword evidence="1" id="KW-1003">Cell membrane</keyword>
<dbReference type="NCBIfam" id="TIGR00278">
    <property type="entry name" value="membrane protein insertion efficiency factor YidD"/>
    <property type="match status" value="1"/>
</dbReference>
<name>A0A7W7M441_9MICC</name>
<accession>A0A7W7M441</accession>
<comment type="caution">
    <text evidence="3">The sequence shown here is derived from an EMBL/GenBank/DDBJ whole genome shotgun (WGS) entry which is preliminary data.</text>
</comment>
<dbReference type="Pfam" id="PF01809">
    <property type="entry name" value="YidD"/>
    <property type="match status" value="1"/>
</dbReference>
<dbReference type="PANTHER" id="PTHR33383">
    <property type="entry name" value="MEMBRANE PROTEIN INSERTION EFFICIENCY FACTOR-RELATED"/>
    <property type="match status" value="1"/>
</dbReference>
<protein>
    <recommendedName>
        <fullName evidence="1">Putative membrane protein insertion efficiency factor</fullName>
    </recommendedName>
</protein>
<dbReference type="EMBL" id="JACHNA010000001">
    <property type="protein sequence ID" value="MBB4736264.1"/>
    <property type="molecule type" value="Genomic_DNA"/>
</dbReference>
<evidence type="ECO:0000256" key="2">
    <source>
        <dbReference type="SAM" id="MobiDB-lite"/>
    </source>
</evidence>
<dbReference type="AlphaFoldDB" id="A0A7W7M441"/>
<feature type="region of interest" description="Disordered" evidence="2">
    <location>
        <begin position="90"/>
        <end position="130"/>
    </location>
</feature>
<comment type="similarity">
    <text evidence="1">Belongs to the UPF0161 family.</text>
</comment>
<dbReference type="InterPro" id="IPR002696">
    <property type="entry name" value="Membr_insert_effic_factor_YidD"/>
</dbReference>
<dbReference type="HAMAP" id="MF_00386">
    <property type="entry name" value="UPF0161_YidD"/>
    <property type="match status" value="1"/>
</dbReference>
<dbReference type="PANTHER" id="PTHR33383:SF1">
    <property type="entry name" value="MEMBRANE PROTEIN INSERTION EFFICIENCY FACTOR-RELATED"/>
    <property type="match status" value="1"/>
</dbReference>
<organism evidence="3 4">
    <name type="scientific">Micrococcus cohnii</name>
    <dbReference type="NCBI Taxonomy" id="993416"/>
    <lineage>
        <taxon>Bacteria</taxon>
        <taxon>Bacillati</taxon>
        <taxon>Actinomycetota</taxon>
        <taxon>Actinomycetes</taxon>
        <taxon>Micrococcales</taxon>
        <taxon>Micrococcaceae</taxon>
        <taxon>Micrococcus</taxon>
    </lineage>
</organism>
<reference evidence="3 4" key="1">
    <citation type="submission" date="2020-08" db="EMBL/GenBank/DDBJ databases">
        <title>Sequencing the genomes of 1000 actinobacteria strains.</title>
        <authorList>
            <person name="Klenk H.-P."/>
        </authorList>
    </citation>
    <scope>NUCLEOTIDE SEQUENCE [LARGE SCALE GENOMIC DNA]</scope>
    <source>
        <strain evidence="3 4">DSM 23974</strain>
    </source>
</reference>
<dbReference type="GO" id="GO:0005886">
    <property type="term" value="C:plasma membrane"/>
    <property type="evidence" value="ECO:0007669"/>
    <property type="project" value="UniProtKB-SubCell"/>
</dbReference>